<dbReference type="RefSeq" id="WP_103910649.1">
    <property type="nucleotide sequence ID" value="NZ_FNUZ01000003.1"/>
</dbReference>
<dbReference type="AlphaFoldDB" id="A0A1H5YZQ9"/>
<evidence type="ECO:0000259" key="2">
    <source>
        <dbReference type="Pfam" id="PF13449"/>
    </source>
</evidence>
<dbReference type="Proteomes" id="UP000236752">
    <property type="component" value="Unassembled WGS sequence"/>
</dbReference>
<dbReference type="OrthoDB" id="9798693at2"/>
<evidence type="ECO:0000313" key="3">
    <source>
        <dbReference type="EMBL" id="SEG29260.1"/>
    </source>
</evidence>
<accession>A0A1H5YZQ9</accession>
<organism evidence="3 4">
    <name type="scientific">Thalassococcus halodurans</name>
    <dbReference type="NCBI Taxonomy" id="373675"/>
    <lineage>
        <taxon>Bacteria</taxon>
        <taxon>Pseudomonadati</taxon>
        <taxon>Pseudomonadota</taxon>
        <taxon>Alphaproteobacteria</taxon>
        <taxon>Rhodobacterales</taxon>
        <taxon>Roseobacteraceae</taxon>
        <taxon>Thalassococcus</taxon>
    </lineage>
</organism>
<evidence type="ECO:0000256" key="1">
    <source>
        <dbReference type="SAM" id="SignalP"/>
    </source>
</evidence>
<gene>
    <name evidence="3" type="ORF">SAMN04488045_2332</name>
</gene>
<dbReference type="InterPro" id="IPR011042">
    <property type="entry name" value="6-blade_b-propeller_TolB-like"/>
</dbReference>
<feature type="domain" description="Phytase-like" evidence="2">
    <location>
        <begin position="46"/>
        <end position="283"/>
    </location>
</feature>
<sequence length="298" mass="32359">MRKRTLGAISAVVLGLFSLNSDAGEPARAVFVGAKVWTADGPDHTDFGGFSALELDDTGTGFVALTDKGNITKGRFVRDPAGRVIRVERAVLSKLSGPDGPLGERQTDSEGLALVEGGDFYVSFESANRILKYRADGHVTAVRSAPDFAGLQSNSGLEALAVDSKGRLYTLPERSGKLTRPFPVWRYDGKNWQVAFEMSRSGSFLPVGADFGPDGWLYVLERGFNGFGFQSRIRRFPPNQSGVADGATLLVTSIGVHDNLEGISVWQDNDGAIRITMIADDNFKSFQRTEIVDYRLTQ</sequence>
<feature type="signal peptide" evidence="1">
    <location>
        <begin position="1"/>
        <end position="23"/>
    </location>
</feature>
<dbReference type="InterPro" id="IPR027372">
    <property type="entry name" value="Phytase-like_dom"/>
</dbReference>
<reference evidence="3 4" key="1">
    <citation type="submission" date="2016-10" db="EMBL/GenBank/DDBJ databases">
        <authorList>
            <person name="de Groot N.N."/>
        </authorList>
    </citation>
    <scope>NUCLEOTIDE SEQUENCE [LARGE SCALE GENOMIC DNA]</scope>
    <source>
        <strain evidence="3 4">DSM 26915</strain>
    </source>
</reference>
<evidence type="ECO:0000313" key="4">
    <source>
        <dbReference type="Proteomes" id="UP000236752"/>
    </source>
</evidence>
<proteinExistence type="predicted"/>
<dbReference type="SUPFAM" id="SSF101898">
    <property type="entry name" value="NHL repeat"/>
    <property type="match status" value="1"/>
</dbReference>
<keyword evidence="1" id="KW-0732">Signal</keyword>
<protein>
    <recommendedName>
        <fullName evidence="2">Phytase-like domain-containing protein</fullName>
    </recommendedName>
</protein>
<name>A0A1H5YZQ9_9RHOB</name>
<feature type="chain" id="PRO_5009291093" description="Phytase-like domain-containing protein" evidence="1">
    <location>
        <begin position="24"/>
        <end position="298"/>
    </location>
</feature>
<dbReference type="Pfam" id="PF13449">
    <property type="entry name" value="Phytase-like"/>
    <property type="match status" value="1"/>
</dbReference>
<dbReference type="EMBL" id="FNUZ01000003">
    <property type="protein sequence ID" value="SEG29260.1"/>
    <property type="molecule type" value="Genomic_DNA"/>
</dbReference>
<dbReference type="InterPro" id="IPR014567">
    <property type="entry name" value="UCP031900"/>
</dbReference>
<dbReference type="Gene3D" id="2.120.10.30">
    <property type="entry name" value="TolB, C-terminal domain"/>
    <property type="match status" value="1"/>
</dbReference>
<keyword evidence="4" id="KW-1185">Reference proteome</keyword>
<dbReference type="PIRSF" id="PIRSF031900">
    <property type="entry name" value="UCP031900"/>
    <property type="match status" value="1"/>
</dbReference>